<evidence type="ECO:0000313" key="2">
    <source>
        <dbReference type="EMBL" id="KAE9525655.1"/>
    </source>
</evidence>
<reference evidence="2 3" key="1">
    <citation type="submission" date="2019-08" db="EMBL/GenBank/DDBJ databases">
        <title>The genome of the soybean aphid Biotype 1, its phylome, world population structure and adaptation to the North American continent.</title>
        <authorList>
            <person name="Giordano R."/>
            <person name="Donthu R.K."/>
            <person name="Hernandez A.G."/>
            <person name="Wright C.L."/>
            <person name="Zimin A.V."/>
        </authorList>
    </citation>
    <scope>NUCLEOTIDE SEQUENCE [LARGE SCALE GENOMIC DNA]</scope>
    <source>
        <tissue evidence="2">Whole aphids</tissue>
    </source>
</reference>
<keyword evidence="3" id="KW-1185">Reference proteome</keyword>
<name>A0A6G0T5M9_APHGL</name>
<dbReference type="Proteomes" id="UP000475862">
    <property type="component" value="Unassembled WGS sequence"/>
</dbReference>
<keyword evidence="1" id="KW-0812">Transmembrane</keyword>
<evidence type="ECO:0000313" key="3">
    <source>
        <dbReference type="Proteomes" id="UP000475862"/>
    </source>
</evidence>
<keyword evidence="1" id="KW-1133">Transmembrane helix</keyword>
<accession>A0A6G0T5M9</accession>
<keyword evidence="1" id="KW-0472">Membrane</keyword>
<dbReference type="AlphaFoldDB" id="A0A6G0T5M9"/>
<gene>
    <name evidence="2" type="ORF">AGLY_014182</name>
</gene>
<protein>
    <submittedName>
        <fullName evidence="2">Uncharacterized protein</fullName>
    </submittedName>
</protein>
<evidence type="ECO:0000256" key="1">
    <source>
        <dbReference type="SAM" id="Phobius"/>
    </source>
</evidence>
<organism evidence="2 3">
    <name type="scientific">Aphis glycines</name>
    <name type="common">Soybean aphid</name>
    <dbReference type="NCBI Taxonomy" id="307491"/>
    <lineage>
        <taxon>Eukaryota</taxon>
        <taxon>Metazoa</taxon>
        <taxon>Ecdysozoa</taxon>
        <taxon>Arthropoda</taxon>
        <taxon>Hexapoda</taxon>
        <taxon>Insecta</taxon>
        <taxon>Pterygota</taxon>
        <taxon>Neoptera</taxon>
        <taxon>Paraneoptera</taxon>
        <taxon>Hemiptera</taxon>
        <taxon>Sternorrhyncha</taxon>
        <taxon>Aphidomorpha</taxon>
        <taxon>Aphidoidea</taxon>
        <taxon>Aphididae</taxon>
        <taxon>Aphidini</taxon>
        <taxon>Aphis</taxon>
        <taxon>Aphis</taxon>
    </lineage>
</organism>
<dbReference type="EMBL" id="VYZN01000059">
    <property type="protein sequence ID" value="KAE9525655.1"/>
    <property type="molecule type" value="Genomic_DNA"/>
</dbReference>
<comment type="caution">
    <text evidence="2">The sequence shown here is derived from an EMBL/GenBank/DDBJ whole genome shotgun (WGS) entry which is preliminary data.</text>
</comment>
<feature type="transmembrane region" description="Helical" evidence="1">
    <location>
        <begin position="7"/>
        <end position="36"/>
    </location>
</feature>
<proteinExistence type="predicted"/>
<sequence>MSQLQMLFLFSLVYVNFLGVMNSLTSSSVILLLFVWCSFTIFEIDSINIFFNSPVNIFPELPTIVFSKVDEKKTSNNKNYLINKFIKKYLFIKNLIYNITIKLKTTPEQIHIDYTNHLHSYKQLLQKKLQTLIITKKNDSTLTIDELSDLVFQPNNQQPTNTNSDIQHNRQTYNLENLKKKPTNFYSTDTKLMIYIKKHYVF</sequence>